<reference evidence="8" key="1">
    <citation type="submission" date="2017-08" db="EMBL/GenBank/DDBJ databases">
        <title>A dynamic microbial community with high functional redundancy inhabits the cold, oxic subseafloor aquifer.</title>
        <authorList>
            <person name="Tully B.J."/>
            <person name="Wheat C.G."/>
            <person name="Glazer B.T."/>
            <person name="Huber J.A."/>
        </authorList>
    </citation>
    <scope>NUCLEOTIDE SEQUENCE [LARGE SCALE GENOMIC DNA]</scope>
</reference>
<keyword evidence="3 6" id="KW-0812">Transmembrane</keyword>
<dbReference type="EMBL" id="NVUK01000023">
    <property type="protein sequence ID" value="PCI76859.1"/>
    <property type="molecule type" value="Genomic_DNA"/>
</dbReference>
<feature type="transmembrane region" description="Helical" evidence="6">
    <location>
        <begin position="388"/>
        <end position="406"/>
    </location>
</feature>
<dbReference type="Proteomes" id="UP000218775">
    <property type="component" value="Unassembled WGS sequence"/>
</dbReference>
<dbReference type="Gene3D" id="1.20.1740.10">
    <property type="entry name" value="Amino acid/polyamine transporter I"/>
    <property type="match status" value="1"/>
</dbReference>
<comment type="subcellular location">
    <subcellularLocation>
        <location evidence="1">Cell membrane</location>
        <topology evidence="1">Multi-pass membrane protein</topology>
    </subcellularLocation>
</comment>
<feature type="transmembrane region" description="Helical" evidence="6">
    <location>
        <begin position="271"/>
        <end position="295"/>
    </location>
</feature>
<feature type="transmembrane region" description="Helical" evidence="6">
    <location>
        <begin position="123"/>
        <end position="142"/>
    </location>
</feature>
<dbReference type="InterPro" id="IPR050367">
    <property type="entry name" value="APC_superfamily"/>
</dbReference>
<evidence type="ECO:0000256" key="4">
    <source>
        <dbReference type="ARBA" id="ARBA00022989"/>
    </source>
</evidence>
<keyword evidence="5 6" id="KW-0472">Membrane</keyword>
<keyword evidence="2" id="KW-1003">Cell membrane</keyword>
<evidence type="ECO:0000256" key="1">
    <source>
        <dbReference type="ARBA" id="ARBA00004651"/>
    </source>
</evidence>
<evidence type="ECO:0000313" key="8">
    <source>
        <dbReference type="Proteomes" id="UP000218775"/>
    </source>
</evidence>
<dbReference type="PANTHER" id="PTHR42770:SF18">
    <property type="entry name" value="ARGININE_AGMATINE ANTIPORTER"/>
    <property type="match status" value="1"/>
</dbReference>
<feature type="transmembrane region" description="Helical" evidence="6">
    <location>
        <begin position="316"/>
        <end position="339"/>
    </location>
</feature>
<accession>A0A2A4X409</accession>
<evidence type="ECO:0000256" key="2">
    <source>
        <dbReference type="ARBA" id="ARBA00022475"/>
    </source>
</evidence>
<dbReference type="Pfam" id="PF13520">
    <property type="entry name" value="AA_permease_2"/>
    <property type="match status" value="1"/>
</dbReference>
<feature type="transmembrane region" description="Helical" evidence="6">
    <location>
        <begin position="92"/>
        <end position="117"/>
    </location>
</feature>
<protein>
    <submittedName>
        <fullName evidence="7">Amino acid permease</fullName>
    </submittedName>
</protein>
<comment type="caution">
    <text evidence="7">The sequence shown here is derived from an EMBL/GenBank/DDBJ whole genome shotgun (WGS) entry which is preliminary data.</text>
</comment>
<feature type="transmembrane region" description="Helical" evidence="6">
    <location>
        <begin position="9"/>
        <end position="30"/>
    </location>
</feature>
<feature type="transmembrane region" description="Helical" evidence="6">
    <location>
        <begin position="345"/>
        <end position="367"/>
    </location>
</feature>
<feature type="transmembrane region" description="Helical" evidence="6">
    <location>
        <begin position="36"/>
        <end position="60"/>
    </location>
</feature>
<dbReference type="InterPro" id="IPR002293">
    <property type="entry name" value="AA/rel_permease1"/>
</dbReference>
<evidence type="ECO:0000256" key="6">
    <source>
        <dbReference type="SAM" id="Phobius"/>
    </source>
</evidence>
<feature type="transmembrane region" description="Helical" evidence="6">
    <location>
        <begin position="189"/>
        <end position="206"/>
    </location>
</feature>
<evidence type="ECO:0000313" key="7">
    <source>
        <dbReference type="EMBL" id="PCI76859.1"/>
    </source>
</evidence>
<feature type="transmembrane region" description="Helical" evidence="6">
    <location>
        <begin position="149"/>
        <end position="173"/>
    </location>
</feature>
<sequence>MSGHEKKQIGFWVLTALVFGNMVGSGVFLLPSALAFFGTISLLSWGFTAVGAILLALVFARMSSLFPKSGGPYVFCREAYGDFIGFQVAYSYWVYIWTGNAAIAVAFTGYLTAFVPYLNAHPFLTFAVTASAVWILTLINLIGVRFAGVVQLVLSIIKFVPIAFLAIVGLFYVDTANFNYFNVSDTSNFSAFTGAALLTLWAFLGLESASIPADNVKDPVKNIPKATIVGTLLAASLYIVITVAIMGVIPIPQLQQSLAPFADFAEIVLGPVGKIVIGITAMIACLSALNGWILLQGQIPLAAAKDKLFPKAFTRVNKAGVPVFGMIVSSLLITLVLFLNEGKNLVEQFTFIISIATLSALMTYLYTSITEFVIGRRAKPGHISRSDYKHLIIALLAFVYAFWAFMGAGKDIFYWGIGFLFTSLPIYGIMCLKKETSKSKAL</sequence>
<evidence type="ECO:0000256" key="3">
    <source>
        <dbReference type="ARBA" id="ARBA00022692"/>
    </source>
</evidence>
<name>A0A2A4X409_UNCAE</name>
<dbReference type="AlphaFoldDB" id="A0A2A4X409"/>
<dbReference type="PIRSF" id="PIRSF006060">
    <property type="entry name" value="AA_transporter"/>
    <property type="match status" value="1"/>
</dbReference>
<feature type="transmembrane region" description="Helical" evidence="6">
    <location>
        <begin position="412"/>
        <end position="432"/>
    </location>
</feature>
<gene>
    <name evidence="7" type="ORF">COB21_03765</name>
</gene>
<dbReference type="GO" id="GO:0022857">
    <property type="term" value="F:transmembrane transporter activity"/>
    <property type="evidence" value="ECO:0007669"/>
    <property type="project" value="InterPro"/>
</dbReference>
<feature type="transmembrane region" description="Helical" evidence="6">
    <location>
        <begin position="227"/>
        <end position="251"/>
    </location>
</feature>
<keyword evidence="4 6" id="KW-1133">Transmembrane helix</keyword>
<evidence type="ECO:0000256" key="5">
    <source>
        <dbReference type="ARBA" id="ARBA00023136"/>
    </source>
</evidence>
<proteinExistence type="predicted"/>
<dbReference type="PANTHER" id="PTHR42770">
    <property type="entry name" value="AMINO ACID TRANSPORTER-RELATED"/>
    <property type="match status" value="1"/>
</dbReference>
<organism evidence="7 8">
    <name type="scientific">Aerophobetes bacterium</name>
    <dbReference type="NCBI Taxonomy" id="2030807"/>
    <lineage>
        <taxon>Bacteria</taxon>
        <taxon>Candidatus Aerophobota</taxon>
    </lineage>
</organism>
<dbReference type="GO" id="GO:0005886">
    <property type="term" value="C:plasma membrane"/>
    <property type="evidence" value="ECO:0007669"/>
    <property type="project" value="UniProtKB-SubCell"/>
</dbReference>